<evidence type="ECO:0000313" key="7">
    <source>
        <dbReference type="Proteomes" id="UP001065682"/>
    </source>
</evidence>
<keyword evidence="7" id="KW-1185">Reference proteome</keyword>
<dbReference type="GO" id="GO:0003677">
    <property type="term" value="F:DNA binding"/>
    <property type="evidence" value="ECO:0007669"/>
    <property type="project" value="InterPro"/>
</dbReference>
<dbReference type="PRINTS" id="PR00508">
    <property type="entry name" value="S21N4MTFRASE"/>
</dbReference>
<dbReference type="EC" id="2.1.1.113" evidence="4"/>
<gene>
    <name evidence="6" type="ORF">FKB36_02560</name>
</gene>
<comment type="caution">
    <text evidence="6">The sequence shown here is derived from an EMBL/GenBank/DDBJ whole genome shotgun (WGS) entry which is preliminary data.</text>
</comment>
<evidence type="ECO:0000256" key="2">
    <source>
        <dbReference type="ARBA" id="ARBA00022603"/>
    </source>
</evidence>
<dbReference type="GO" id="GO:0009307">
    <property type="term" value="P:DNA restriction-modification system"/>
    <property type="evidence" value="ECO:0007669"/>
    <property type="project" value="UniProtKB-KW"/>
</dbReference>
<dbReference type="EMBL" id="VHLL01000001">
    <property type="protein sequence ID" value="MCT8336404.1"/>
    <property type="molecule type" value="Genomic_DNA"/>
</dbReference>
<dbReference type="InterPro" id="IPR001091">
    <property type="entry name" value="RM_Methyltransferase"/>
</dbReference>
<feature type="domain" description="DNA methylase N-4/N-6" evidence="5">
    <location>
        <begin position="29"/>
        <end position="244"/>
    </location>
</feature>
<accession>A0A9E5DDC7</accession>
<keyword evidence="4" id="KW-0949">S-adenosyl-L-methionine</keyword>
<dbReference type="GO" id="GO:0015667">
    <property type="term" value="F:site-specific DNA-methyltransferase (cytosine-N4-specific) activity"/>
    <property type="evidence" value="ECO:0007669"/>
    <property type="project" value="UniProtKB-EC"/>
</dbReference>
<dbReference type="GO" id="GO:0032259">
    <property type="term" value="P:methylation"/>
    <property type="evidence" value="ECO:0007669"/>
    <property type="project" value="UniProtKB-KW"/>
</dbReference>
<organism evidence="6 7">
    <name type="scientific">Methanoculleus formosensis</name>
    <dbReference type="NCBI Taxonomy" id="2590886"/>
    <lineage>
        <taxon>Archaea</taxon>
        <taxon>Methanobacteriati</taxon>
        <taxon>Methanobacteriota</taxon>
        <taxon>Stenosarchaea group</taxon>
        <taxon>Methanomicrobia</taxon>
        <taxon>Methanomicrobiales</taxon>
        <taxon>Methanomicrobiaceae</taxon>
        <taxon>Methanoculleus</taxon>
    </lineage>
</organism>
<dbReference type="InterPro" id="IPR002941">
    <property type="entry name" value="DNA_methylase_N4/N6"/>
</dbReference>
<protein>
    <recommendedName>
        <fullName evidence="4">Type II methyltransferase</fullName>
        <ecNumber evidence="4">2.1.1.113</ecNumber>
    </recommendedName>
    <alternativeName>
        <fullName evidence="4">N-4 cytosine-specific methyltransferase</fullName>
    </alternativeName>
</protein>
<keyword evidence="3" id="KW-0808">Transferase</keyword>
<dbReference type="Gene3D" id="3.40.50.150">
    <property type="entry name" value="Vaccinia Virus protein VP39"/>
    <property type="match status" value="1"/>
</dbReference>
<dbReference type="InterPro" id="IPR002052">
    <property type="entry name" value="DNA_methylase_N6_adenine_CS"/>
</dbReference>
<evidence type="ECO:0000256" key="3">
    <source>
        <dbReference type="ARBA" id="ARBA00022679"/>
    </source>
</evidence>
<keyword evidence="2 4" id="KW-0489">Methyltransferase</keyword>
<dbReference type="PROSITE" id="PS00092">
    <property type="entry name" value="N6_MTASE"/>
    <property type="match status" value="1"/>
</dbReference>
<comment type="similarity">
    <text evidence="1 4">Belongs to the N(4)/N(6)-methyltransferase family.</text>
</comment>
<name>A0A9E5DDC7_9EURY</name>
<dbReference type="InterPro" id="IPR029063">
    <property type="entry name" value="SAM-dependent_MTases_sf"/>
</dbReference>
<dbReference type="AlphaFoldDB" id="A0A9E5DDC7"/>
<reference evidence="6" key="1">
    <citation type="submission" date="2019-06" db="EMBL/GenBank/DDBJ databases">
        <title>Methanoculleus strain from Tamsui River, Taipei, Taiwan.</title>
        <authorList>
            <person name="You Y.-T."/>
            <person name="Chen S.-C."/>
            <person name="Lai S.-J."/>
            <person name="Lee Y.-C."/>
            <person name="Lai M.-C."/>
        </authorList>
    </citation>
    <scope>NUCLEOTIDE SEQUENCE</scope>
    <source>
        <strain evidence="6">Afa-1</strain>
    </source>
</reference>
<evidence type="ECO:0000256" key="1">
    <source>
        <dbReference type="ARBA" id="ARBA00006594"/>
    </source>
</evidence>
<dbReference type="GO" id="GO:0008170">
    <property type="term" value="F:N-methyltransferase activity"/>
    <property type="evidence" value="ECO:0007669"/>
    <property type="project" value="InterPro"/>
</dbReference>
<dbReference type="Pfam" id="PF01555">
    <property type="entry name" value="N6_N4_Mtase"/>
    <property type="match status" value="1"/>
</dbReference>
<evidence type="ECO:0000259" key="5">
    <source>
        <dbReference type="Pfam" id="PF01555"/>
    </source>
</evidence>
<dbReference type="RefSeq" id="WP_261596452.1">
    <property type="nucleotide sequence ID" value="NZ_VHLL01000001.1"/>
</dbReference>
<comment type="catalytic activity">
    <reaction evidence="4">
        <text>a 2'-deoxycytidine in DNA + S-adenosyl-L-methionine = an N(4)-methyl-2'-deoxycytidine in DNA + S-adenosyl-L-homocysteine + H(+)</text>
        <dbReference type="Rhea" id="RHEA:16857"/>
        <dbReference type="Rhea" id="RHEA-COMP:11369"/>
        <dbReference type="Rhea" id="RHEA-COMP:13674"/>
        <dbReference type="ChEBI" id="CHEBI:15378"/>
        <dbReference type="ChEBI" id="CHEBI:57856"/>
        <dbReference type="ChEBI" id="CHEBI:59789"/>
        <dbReference type="ChEBI" id="CHEBI:85452"/>
        <dbReference type="ChEBI" id="CHEBI:137933"/>
        <dbReference type="EC" id="2.1.1.113"/>
    </reaction>
</comment>
<dbReference type="SUPFAM" id="SSF53335">
    <property type="entry name" value="S-adenosyl-L-methionine-dependent methyltransferases"/>
    <property type="match status" value="1"/>
</dbReference>
<evidence type="ECO:0000313" key="6">
    <source>
        <dbReference type="EMBL" id="MCT8336404.1"/>
    </source>
</evidence>
<proteinExistence type="inferred from homology"/>
<dbReference type="Proteomes" id="UP001065682">
    <property type="component" value="Unassembled WGS sequence"/>
</dbReference>
<evidence type="ECO:0000256" key="4">
    <source>
        <dbReference type="RuleBase" id="RU362026"/>
    </source>
</evidence>
<keyword evidence="4" id="KW-0680">Restriction system</keyword>
<sequence length="337" mass="38848">MRYDEVNGNTFYNGDCIAGARKHIPDDSVDLIITDPPYGINGDRLHQHYNRDERFVVGGYIEVPASEYGEFSREWVREAGRILRPGGSIYIVSGYTNLYHILHALRETGLREVNHIIWRYNFGVYTSRKYVSSHYHILYYEKPGGERTFNLESRYGTGEKTPDGRSPNYRDREDVWCINREYKPGQAKNKNELPMELLVKMLQYSSNEGDLVCDMFLGGFSTVRTAIGLNRRATGFEISEPIFDLRISELREIRPGYLLPSMRTPGREGPANRGKPWTDTDREILVSRFARLIESGETKKRAVEILGEELGRGRWAIEKMLKKTARLKCFPQSLDST</sequence>